<dbReference type="EC" id="3.5.4.4" evidence="3"/>
<reference evidence="9 10" key="1">
    <citation type="submission" date="2021-03" db="EMBL/GenBank/DDBJ databases">
        <title>The complete genome sequence of Acetobacter sacchari TBRC 11175.</title>
        <authorList>
            <person name="Charoenyingcharoen P."/>
            <person name="Yukphan P."/>
        </authorList>
    </citation>
    <scope>NUCLEOTIDE SEQUENCE [LARGE SCALE GENOMIC DNA]</scope>
    <source>
        <strain evidence="9 10">TBRC 11175</strain>
    </source>
</reference>
<dbReference type="Pfam" id="PF00962">
    <property type="entry name" value="A_deaminase"/>
    <property type="match status" value="1"/>
</dbReference>
<feature type="signal peptide" evidence="7">
    <location>
        <begin position="1"/>
        <end position="22"/>
    </location>
</feature>
<comment type="cofactor">
    <cofactor evidence="1">
        <name>Zn(2+)</name>
        <dbReference type="ChEBI" id="CHEBI:29105"/>
    </cofactor>
</comment>
<protein>
    <recommendedName>
        <fullName evidence="3">adenosine deaminase</fullName>
        <ecNumber evidence="3">3.5.4.4</ecNumber>
    </recommendedName>
</protein>
<evidence type="ECO:0000259" key="8">
    <source>
        <dbReference type="Pfam" id="PF00962"/>
    </source>
</evidence>
<gene>
    <name evidence="9" type="ORF">J2D73_13535</name>
</gene>
<keyword evidence="4" id="KW-0479">Metal-binding</keyword>
<name>A0ABS3LY15_9PROT</name>
<sequence>MTIRRSLSALVLSATLAHIAAAADVHAAYPASAVSSVDHDFDVTASRFDEIRTNPARLRPFLQAFPKGADLHNHLVGAIYAEHMLDWAARDQLCVSAGGAITSAHCAAGGHDAKSDGLPAAAVIANPALYARSIDALSMRDFVPTPEDRSGHDHFFATFDRFMPATYAHEPDMLADALNQAAMDHVQYVELMISPQLMPVAGLGANAQVTDDGGLNSTLASVSPKFAALVSAARAETDKMEAGARQIMRCGSPDAAPGCGVSARYLYQTVRVLPPGMVFSQIAFGYALAEADPRFVGINIVAPEDNPVAMRDYALHMRMFHFLSARHPTVKLSLHAGELTGGLVPPEGLRDHIRQAVEVAGASRIGHGVDVLSERDPEGLLAELAQHGVMVEINLTSNDQILGVRGDAHPFMTYRAHDVPVALSTDDEGVSRGSLTNEYLRAALTYPLSYTNLRDLSRTGLEHAFAPGRSLWAQTTPFRIESACAGIAPGSDAAAGPCHDLLASSEKARLQWALEGDFIRFEHNVAAEKPL</sequence>
<organism evidence="9 10">
    <name type="scientific">Acetobacter sacchari</name>
    <dbReference type="NCBI Taxonomy" id="2661687"/>
    <lineage>
        <taxon>Bacteria</taxon>
        <taxon>Pseudomonadati</taxon>
        <taxon>Pseudomonadota</taxon>
        <taxon>Alphaproteobacteria</taxon>
        <taxon>Acetobacterales</taxon>
        <taxon>Acetobacteraceae</taxon>
        <taxon>Acetobacter</taxon>
    </lineage>
</organism>
<feature type="chain" id="PRO_5046621207" description="adenosine deaminase" evidence="7">
    <location>
        <begin position="23"/>
        <end position="531"/>
    </location>
</feature>
<dbReference type="RefSeq" id="WP_207882059.1">
    <property type="nucleotide sequence ID" value="NZ_JAFVMF010000014.1"/>
</dbReference>
<evidence type="ECO:0000313" key="10">
    <source>
        <dbReference type="Proteomes" id="UP000664771"/>
    </source>
</evidence>
<dbReference type="InterPro" id="IPR001365">
    <property type="entry name" value="A_deaminase_dom"/>
</dbReference>
<dbReference type="EMBL" id="JAFVMF010000014">
    <property type="protein sequence ID" value="MBO1360807.1"/>
    <property type="molecule type" value="Genomic_DNA"/>
</dbReference>
<evidence type="ECO:0000256" key="7">
    <source>
        <dbReference type="SAM" id="SignalP"/>
    </source>
</evidence>
<accession>A0ABS3LY15</accession>
<evidence type="ECO:0000313" key="9">
    <source>
        <dbReference type="EMBL" id="MBO1360807.1"/>
    </source>
</evidence>
<comment type="similarity">
    <text evidence="2">Belongs to the metallo-dependent hydrolases superfamily. Adenosine and AMP deaminases family.</text>
</comment>
<dbReference type="SUPFAM" id="SSF51556">
    <property type="entry name" value="Metallo-dependent hydrolases"/>
    <property type="match status" value="1"/>
</dbReference>
<dbReference type="PANTHER" id="PTHR11409:SF43">
    <property type="entry name" value="ADENOSINE DEAMINASE"/>
    <property type="match status" value="1"/>
</dbReference>
<keyword evidence="10" id="KW-1185">Reference proteome</keyword>
<evidence type="ECO:0000256" key="6">
    <source>
        <dbReference type="ARBA" id="ARBA00022833"/>
    </source>
</evidence>
<dbReference type="InterPro" id="IPR032466">
    <property type="entry name" value="Metal_Hydrolase"/>
</dbReference>
<evidence type="ECO:0000256" key="3">
    <source>
        <dbReference type="ARBA" id="ARBA00012784"/>
    </source>
</evidence>
<keyword evidence="5" id="KW-0378">Hydrolase</keyword>
<evidence type="ECO:0000256" key="4">
    <source>
        <dbReference type="ARBA" id="ARBA00022723"/>
    </source>
</evidence>
<dbReference type="Gene3D" id="3.20.20.140">
    <property type="entry name" value="Metal-dependent hydrolases"/>
    <property type="match status" value="1"/>
</dbReference>
<keyword evidence="7" id="KW-0732">Signal</keyword>
<evidence type="ECO:0000256" key="5">
    <source>
        <dbReference type="ARBA" id="ARBA00022801"/>
    </source>
</evidence>
<dbReference type="PANTHER" id="PTHR11409">
    <property type="entry name" value="ADENOSINE DEAMINASE"/>
    <property type="match status" value="1"/>
</dbReference>
<proteinExistence type="inferred from homology"/>
<evidence type="ECO:0000256" key="1">
    <source>
        <dbReference type="ARBA" id="ARBA00001947"/>
    </source>
</evidence>
<feature type="domain" description="Adenosine deaminase" evidence="8">
    <location>
        <begin position="175"/>
        <end position="467"/>
    </location>
</feature>
<comment type="caution">
    <text evidence="9">The sequence shown here is derived from an EMBL/GenBank/DDBJ whole genome shotgun (WGS) entry which is preliminary data.</text>
</comment>
<evidence type="ECO:0000256" key="2">
    <source>
        <dbReference type="ARBA" id="ARBA00006676"/>
    </source>
</evidence>
<dbReference type="InterPro" id="IPR006330">
    <property type="entry name" value="Ado/ade_deaminase"/>
</dbReference>
<keyword evidence="6" id="KW-0862">Zinc</keyword>
<dbReference type="Proteomes" id="UP000664771">
    <property type="component" value="Unassembled WGS sequence"/>
</dbReference>